<reference evidence="2" key="2">
    <citation type="submission" date="2021-04" db="EMBL/GenBank/DDBJ databases">
        <authorList>
            <person name="Gilroy R."/>
        </authorList>
    </citation>
    <scope>NUCLEOTIDE SEQUENCE</scope>
    <source>
        <strain evidence="2">ChiSjej1B19-8411</strain>
    </source>
</reference>
<dbReference type="PANTHER" id="PTHR37809:SF1">
    <property type="entry name" value="RIBOSOMAL PROTEIN S12 METHYLTHIOTRANSFERASE ACCESSORY FACTOR YCAO"/>
    <property type="match status" value="1"/>
</dbReference>
<dbReference type="Gene3D" id="3.30.1330.230">
    <property type="match status" value="1"/>
</dbReference>
<accession>A0A9D1WHR3</accession>
<dbReference type="AlphaFoldDB" id="A0A9D1WHR3"/>
<sequence length="614" mass="71092">MSRQQELHYKDRKPEETVERIQSLLKELGIETEETAVPDSSAGTCSLRVNVKGTGFGANGKGVSPSYARASAYAEFMERLQNDIMTVFARYPKQKEGFYRFPDEKFCSAAEIAGMENAFLDYFWKCTGMEQASAEEKAGYLRKYYKVDDFLNGEKDRYSVLPFYSVRKKKVEYLPYYLYLVKYSSNGMSAGNSPWEALVQGFSEIIERHVQEKIYLEKPSLPDVPDEYIQKYPYVWEKVQKLRSLPGLRVAMKDCSFGGKYPVAALILVDENTCCYGVKLGCHPDYGVAMERTITESSQGCDFYNYARRSVLDFSNQNVDSNWNIYNSYKFGQAPFPYEIFGTKSSFPFVPVKDVSAMSNQEIFREMLNGFLEEGYDVLIRDVSYTGFPSFHIIIPGFSEINRDSSELYAKAVNTKIYLQSYLNYPETIDVRIARLLRGTLDFFSESQIENSMKHHYSVYSDTVFPGEELQLGWLYMTVMCCVMLREYKEAAQRMKSLLTEAVRRGLPEASFYAGIYHYAVARGQGMSFETVMEYLEQFLDAELIKRLRDLFEDETKVFVRQYPRFDFQGRDGKIDDRVCEYNIWLQTKAKMVEYMKNHPVDQKGLEQIIEYTG</sequence>
<comment type="caution">
    <text evidence="2">The sequence shown here is derived from an EMBL/GenBank/DDBJ whole genome shotgun (WGS) entry which is preliminary data.</text>
</comment>
<dbReference type="Proteomes" id="UP000886817">
    <property type="component" value="Unassembled WGS sequence"/>
</dbReference>
<organism evidence="2 3">
    <name type="scientific">Candidatus Blautia gallistercoris</name>
    <dbReference type="NCBI Taxonomy" id="2838490"/>
    <lineage>
        <taxon>Bacteria</taxon>
        <taxon>Bacillati</taxon>
        <taxon>Bacillota</taxon>
        <taxon>Clostridia</taxon>
        <taxon>Lachnospirales</taxon>
        <taxon>Lachnospiraceae</taxon>
        <taxon>Blautia</taxon>
    </lineage>
</organism>
<gene>
    <name evidence="2" type="ORF">IAA45_05630</name>
</gene>
<evidence type="ECO:0000259" key="1">
    <source>
        <dbReference type="PROSITE" id="PS51664"/>
    </source>
</evidence>
<dbReference type="PANTHER" id="PTHR37809">
    <property type="entry name" value="RIBOSOMAL PROTEIN S12 METHYLTHIOTRANSFERASE ACCESSORY FACTOR YCAO"/>
    <property type="match status" value="1"/>
</dbReference>
<dbReference type="InterPro" id="IPR003776">
    <property type="entry name" value="YcaO-like_dom"/>
</dbReference>
<evidence type="ECO:0000313" key="3">
    <source>
        <dbReference type="Proteomes" id="UP000886817"/>
    </source>
</evidence>
<name>A0A9D1WHR3_9FIRM</name>
<reference evidence="2" key="1">
    <citation type="journal article" date="2021" name="PeerJ">
        <title>Extensive microbial diversity within the chicken gut microbiome revealed by metagenomics and culture.</title>
        <authorList>
            <person name="Gilroy R."/>
            <person name="Ravi A."/>
            <person name="Getino M."/>
            <person name="Pursley I."/>
            <person name="Horton D.L."/>
            <person name="Alikhan N.F."/>
            <person name="Baker D."/>
            <person name="Gharbi K."/>
            <person name="Hall N."/>
            <person name="Watson M."/>
            <person name="Adriaenssens E.M."/>
            <person name="Foster-Nyarko E."/>
            <person name="Jarju S."/>
            <person name="Secka A."/>
            <person name="Antonio M."/>
            <person name="Oren A."/>
            <person name="Chaudhuri R.R."/>
            <person name="La Ragione R."/>
            <person name="Hildebrand F."/>
            <person name="Pallen M.J."/>
        </authorList>
    </citation>
    <scope>NUCLEOTIDE SEQUENCE</scope>
    <source>
        <strain evidence="2">ChiSjej1B19-8411</strain>
    </source>
</reference>
<protein>
    <submittedName>
        <fullName evidence="2">YcaO-like family protein</fullName>
    </submittedName>
</protein>
<dbReference type="EMBL" id="DXEX01000130">
    <property type="protein sequence ID" value="HIX59179.1"/>
    <property type="molecule type" value="Genomic_DNA"/>
</dbReference>
<dbReference type="NCBIfam" id="TIGR00702">
    <property type="entry name" value="YcaO-type kinase domain"/>
    <property type="match status" value="1"/>
</dbReference>
<proteinExistence type="predicted"/>
<dbReference type="Pfam" id="PF02624">
    <property type="entry name" value="YcaO"/>
    <property type="match status" value="1"/>
</dbReference>
<feature type="domain" description="YcaO" evidence="1">
    <location>
        <begin position="60"/>
        <end position="437"/>
    </location>
</feature>
<dbReference type="PROSITE" id="PS51664">
    <property type="entry name" value="YCAO"/>
    <property type="match status" value="1"/>
</dbReference>
<evidence type="ECO:0000313" key="2">
    <source>
        <dbReference type="EMBL" id="HIX59179.1"/>
    </source>
</evidence>